<comment type="subunit">
    <text evidence="10">Monomer.</text>
</comment>
<feature type="site" description="Interaction with substrate tRNA" evidence="10">
    <location>
        <position position="128"/>
    </location>
</feature>
<comment type="catalytic activity">
    <reaction evidence="9 10">
        <text>adenosine(37) in tRNA + dimethylallyl diphosphate = N(6)-dimethylallyladenosine(37) in tRNA + diphosphate</text>
        <dbReference type="Rhea" id="RHEA:26482"/>
        <dbReference type="Rhea" id="RHEA-COMP:10162"/>
        <dbReference type="Rhea" id="RHEA-COMP:10375"/>
        <dbReference type="ChEBI" id="CHEBI:33019"/>
        <dbReference type="ChEBI" id="CHEBI:57623"/>
        <dbReference type="ChEBI" id="CHEBI:74411"/>
        <dbReference type="ChEBI" id="CHEBI:74415"/>
        <dbReference type="EC" id="2.5.1.75"/>
    </reaction>
</comment>
<keyword evidence="4 10" id="KW-0808">Transferase</keyword>
<keyword evidence="6 10" id="KW-0547">Nucleotide-binding</keyword>
<dbReference type="SUPFAM" id="SSF52540">
    <property type="entry name" value="P-loop containing nucleoside triphosphate hydrolases"/>
    <property type="match status" value="2"/>
</dbReference>
<dbReference type="Pfam" id="PF01715">
    <property type="entry name" value="IPPT"/>
    <property type="match status" value="1"/>
</dbReference>
<organism evidence="11 12">
    <name type="scientific">candidate division WWE3 bacterium GW2011_GWC1_47_10</name>
    <dbReference type="NCBI Taxonomy" id="1619122"/>
    <lineage>
        <taxon>Bacteria</taxon>
        <taxon>Katanobacteria</taxon>
    </lineage>
</organism>
<evidence type="ECO:0000256" key="10">
    <source>
        <dbReference type="HAMAP-Rule" id="MF_00185"/>
    </source>
</evidence>
<name>A0A0G1R2T4_UNCKA</name>
<dbReference type="PANTHER" id="PTHR11088">
    <property type="entry name" value="TRNA DIMETHYLALLYLTRANSFERASE"/>
    <property type="match status" value="1"/>
</dbReference>
<feature type="binding site" evidence="10">
    <location>
        <begin position="24"/>
        <end position="29"/>
    </location>
    <ligand>
        <name>substrate</name>
    </ligand>
</feature>
<evidence type="ECO:0000256" key="4">
    <source>
        <dbReference type="ARBA" id="ARBA00022679"/>
    </source>
</evidence>
<comment type="cofactor">
    <cofactor evidence="1 10">
        <name>Mg(2+)</name>
        <dbReference type="ChEBI" id="CHEBI:18420"/>
    </cofactor>
</comment>
<evidence type="ECO:0000256" key="6">
    <source>
        <dbReference type="ARBA" id="ARBA00022741"/>
    </source>
</evidence>
<dbReference type="InterPro" id="IPR027417">
    <property type="entry name" value="P-loop_NTPase"/>
</dbReference>
<dbReference type="GO" id="GO:0006400">
    <property type="term" value="P:tRNA modification"/>
    <property type="evidence" value="ECO:0007669"/>
    <property type="project" value="TreeGrafter"/>
</dbReference>
<dbReference type="PANTHER" id="PTHR11088:SF60">
    <property type="entry name" value="TRNA DIMETHYLALLYLTRANSFERASE"/>
    <property type="match status" value="1"/>
</dbReference>
<dbReference type="AlphaFoldDB" id="A0A0G1R2T4"/>
<dbReference type="EMBL" id="LCNH01000001">
    <property type="protein sequence ID" value="KKU51496.1"/>
    <property type="molecule type" value="Genomic_DNA"/>
</dbReference>
<keyword evidence="5 10" id="KW-0819">tRNA processing</keyword>
<protein>
    <recommendedName>
        <fullName evidence="10">tRNA dimethylallyltransferase</fullName>
        <ecNumber evidence="10">2.5.1.75</ecNumber>
    </recommendedName>
    <alternativeName>
        <fullName evidence="10">Dimethylallyl diphosphate:tRNA dimethylallyltransferase</fullName>
        <shortName evidence="10">DMAPP:tRNA dimethylallyltransferase</shortName>
        <shortName evidence="10">DMATase</shortName>
    </alternativeName>
    <alternativeName>
        <fullName evidence="10">Isopentenyl-diphosphate:tRNA isopentenyltransferase</fullName>
        <shortName evidence="10">IPP transferase</shortName>
        <shortName evidence="10">IPPT</shortName>
        <shortName evidence="10">IPTase</shortName>
    </alternativeName>
</protein>
<comment type="similarity">
    <text evidence="3 10">Belongs to the IPP transferase family.</text>
</comment>
<evidence type="ECO:0000256" key="9">
    <source>
        <dbReference type="ARBA" id="ARBA00049563"/>
    </source>
</evidence>
<proteinExistence type="inferred from homology"/>
<dbReference type="Gene3D" id="1.10.287.890">
    <property type="entry name" value="Crystal structure of tRNA isopentenylpyrophosphate transferase (bh2366) domain"/>
    <property type="match status" value="1"/>
</dbReference>
<gene>
    <name evidence="10" type="primary">miaA</name>
    <name evidence="11" type="ORF">UX73_C0001G0028</name>
</gene>
<evidence type="ECO:0000256" key="1">
    <source>
        <dbReference type="ARBA" id="ARBA00001946"/>
    </source>
</evidence>
<evidence type="ECO:0000256" key="3">
    <source>
        <dbReference type="ARBA" id="ARBA00005842"/>
    </source>
</evidence>
<dbReference type="GO" id="GO:0005524">
    <property type="term" value="F:ATP binding"/>
    <property type="evidence" value="ECO:0007669"/>
    <property type="project" value="UniProtKB-UniRule"/>
</dbReference>
<evidence type="ECO:0000256" key="7">
    <source>
        <dbReference type="ARBA" id="ARBA00022840"/>
    </source>
</evidence>
<dbReference type="Gene3D" id="3.40.50.300">
    <property type="entry name" value="P-loop containing nucleotide triphosphate hydrolases"/>
    <property type="match status" value="1"/>
</dbReference>
<evidence type="ECO:0000256" key="2">
    <source>
        <dbReference type="ARBA" id="ARBA00003213"/>
    </source>
</evidence>
<dbReference type="InterPro" id="IPR039657">
    <property type="entry name" value="Dimethylallyltransferase"/>
</dbReference>
<dbReference type="GO" id="GO:0052381">
    <property type="term" value="F:tRNA dimethylallyltransferase activity"/>
    <property type="evidence" value="ECO:0007669"/>
    <property type="project" value="UniProtKB-UniRule"/>
</dbReference>
<keyword evidence="7 10" id="KW-0067">ATP-binding</keyword>
<dbReference type="EC" id="2.5.1.75" evidence="10"/>
<accession>A0A0G1R2T4</accession>
<reference evidence="11 12" key="1">
    <citation type="journal article" date="2015" name="Nature">
        <title>rRNA introns, odd ribosomes, and small enigmatic genomes across a large radiation of phyla.</title>
        <authorList>
            <person name="Brown C.T."/>
            <person name="Hug L.A."/>
            <person name="Thomas B.C."/>
            <person name="Sharon I."/>
            <person name="Castelle C.J."/>
            <person name="Singh A."/>
            <person name="Wilkins M.J."/>
            <person name="Williams K.H."/>
            <person name="Banfield J.F."/>
        </authorList>
    </citation>
    <scope>NUCLEOTIDE SEQUENCE [LARGE SCALE GENOMIC DNA]</scope>
</reference>
<dbReference type="HAMAP" id="MF_00185">
    <property type="entry name" value="IPP_trans"/>
    <property type="match status" value="1"/>
</dbReference>
<dbReference type="STRING" id="1619122.UX73_C0001G0028"/>
<feature type="region of interest" description="Interaction with substrate tRNA" evidence="10">
    <location>
        <begin position="47"/>
        <end position="50"/>
    </location>
</feature>
<dbReference type="PATRIC" id="fig|1619122.3.peg.28"/>
<evidence type="ECO:0000313" key="11">
    <source>
        <dbReference type="EMBL" id="KKU51496.1"/>
    </source>
</evidence>
<evidence type="ECO:0000256" key="8">
    <source>
        <dbReference type="ARBA" id="ARBA00022842"/>
    </source>
</evidence>
<keyword evidence="8 10" id="KW-0460">Magnesium</keyword>
<evidence type="ECO:0000313" key="12">
    <source>
        <dbReference type="Proteomes" id="UP000034873"/>
    </source>
</evidence>
<dbReference type="InterPro" id="IPR018022">
    <property type="entry name" value="IPT"/>
</dbReference>
<comment type="caution">
    <text evidence="10">Lacks conserved residue(s) required for the propagation of feature annotation.</text>
</comment>
<evidence type="ECO:0000256" key="5">
    <source>
        <dbReference type="ARBA" id="ARBA00022694"/>
    </source>
</evidence>
<feature type="binding site" evidence="10">
    <location>
        <begin position="22"/>
        <end position="29"/>
    </location>
    <ligand>
        <name>ATP</name>
        <dbReference type="ChEBI" id="CHEBI:30616"/>
    </ligand>
</feature>
<sequence>MAPRALNGDLGKNPAKICIIVGPTCSGKTSAALRLSKKLGGEIVSADSRQVFKFMDIGTGKIPMGHTGRGPEFVRGAGKWLVDGVPVWGYDLAVPGDYFSAYDWAKWALSKIAEITKRGKRVFVVGGTGFYIDVLAGRRVLAGQKPDFAVRKSLESMPTKNLLTWLTSLNLAAGKRVDKNNRRRIVRELEKELTKEKARTTPLPYLRKENFALVGLTADKPILYARVDAWLNEIWQNGLVEETAKLIALGFADTQQLNGLIYKTTKDYIQKNVGDAAAKERIKFDLHAYIRRQLTWFNQNDAISWLDTNAQNFGEKLENLVL</sequence>
<comment type="function">
    <text evidence="2 10">Catalyzes the transfer of a dimethylallyl group onto the adenine at position 37 in tRNAs that read codons beginning with uridine, leading to the formation of N6-(dimethylallyl)adenosine (i(6)A).</text>
</comment>
<comment type="caution">
    <text evidence="11">The sequence shown here is derived from an EMBL/GenBank/DDBJ whole genome shotgun (WGS) entry which is preliminary data.</text>
</comment>
<dbReference type="Proteomes" id="UP000034873">
    <property type="component" value="Unassembled WGS sequence"/>
</dbReference>
<feature type="site" description="Interaction with substrate tRNA" evidence="10">
    <location>
        <position position="151"/>
    </location>
</feature>